<reference evidence="2 3" key="2">
    <citation type="submission" date="2018-11" db="EMBL/GenBank/DDBJ databases">
        <authorList>
            <consortium name="Pathogen Informatics"/>
        </authorList>
    </citation>
    <scope>NUCLEOTIDE SEQUENCE [LARGE SCALE GENOMIC DNA]</scope>
</reference>
<name>A0A0N4YX96_NIPBR</name>
<dbReference type="AlphaFoldDB" id="A0A0N4YX96"/>
<protein>
    <submittedName>
        <fullName evidence="4">Secreted protein</fullName>
    </submittedName>
</protein>
<keyword evidence="3" id="KW-1185">Reference proteome</keyword>
<evidence type="ECO:0000256" key="1">
    <source>
        <dbReference type="SAM" id="SignalP"/>
    </source>
</evidence>
<feature type="signal peptide" evidence="1">
    <location>
        <begin position="1"/>
        <end position="19"/>
    </location>
</feature>
<evidence type="ECO:0000313" key="4">
    <source>
        <dbReference type="WBParaSite" id="NBR_0002186801-mRNA-1"/>
    </source>
</evidence>
<feature type="chain" id="PRO_5043126181" evidence="1">
    <location>
        <begin position="20"/>
        <end position="48"/>
    </location>
</feature>
<evidence type="ECO:0000313" key="3">
    <source>
        <dbReference type="Proteomes" id="UP000271162"/>
    </source>
</evidence>
<dbReference type="Proteomes" id="UP000271162">
    <property type="component" value="Unassembled WGS sequence"/>
</dbReference>
<organism evidence="4">
    <name type="scientific">Nippostrongylus brasiliensis</name>
    <name type="common">Rat hookworm</name>
    <dbReference type="NCBI Taxonomy" id="27835"/>
    <lineage>
        <taxon>Eukaryota</taxon>
        <taxon>Metazoa</taxon>
        <taxon>Ecdysozoa</taxon>
        <taxon>Nematoda</taxon>
        <taxon>Chromadorea</taxon>
        <taxon>Rhabditida</taxon>
        <taxon>Rhabditina</taxon>
        <taxon>Rhabditomorpha</taxon>
        <taxon>Strongyloidea</taxon>
        <taxon>Heligmosomidae</taxon>
        <taxon>Nippostrongylus</taxon>
    </lineage>
</organism>
<gene>
    <name evidence="2" type="ORF">NBR_LOCUS21869</name>
</gene>
<dbReference type="WBParaSite" id="NBR_0002186801-mRNA-1">
    <property type="protein sequence ID" value="NBR_0002186801-mRNA-1"/>
    <property type="gene ID" value="NBR_0002186801"/>
</dbReference>
<dbReference type="EMBL" id="UYSL01026995">
    <property type="protein sequence ID" value="VDL86271.1"/>
    <property type="molecule type" value="Genomic_DNA"/>
</dbReference>
<keyword evidence="1" id="KW-0732">Signal</keyword>
<evidence type="ECO:0000313" key="2">
    <source>
        <dbReference type="EMBL" id="VDL86271.1"/>
    </source>
</evidence>
<sequence>MMLKLLLLIFWSLIRPGHSFLASAFSSVSQAGKTSNCVDWSDYGPCFR</sequence>
<proteinExistence type="predicted"/>
<reference evidence="4" key="1">
    <citation type="submission" date="2017-02" db="UniProtKB">
        <authorList>
            <consortium name="WormBaseParasite"/>
        </authorList>
    </citation>
    <scope>IDENTIFICATION</scope>
</reference>
<accession>A0A0N4YX96</accession>